<reference evidence="2 3" key="1">
    <citation type="submission" date="2017-04" db="EMBL/GenBank/DDBJ databases">
        <title>Complete genome sequences of Rhizobium genomic linages associated to common bean (phaseolus vulgaris).</title>
        <authorList>
            <person name="Santamaria R.I."/>
            <person name="Bustos P."/>
            <person name="Perez-Carrascal O."/>
            <person name="Martinez-Flores I."/>
            <person name="Juarez S."/>
            <person name="Lozano L."/>
            <person name="Miranda F."/>
            <person name="Vinuesa P."/>
            <person name="Martinez-Romero E."/>
            <person name="Cevallos M.A."/>
            <person name="Romero D."/>
            <person name="Davila G."/>
            <person name="Gonzalez V."/>
        </authorList>
    </citation>
    <scope>NUCLEOTIDE SEQUENCE [LARGE SCALE GENOMIC DNA]</scope>
    <source>
        <strain evidence="2 3">NXC12</strain>
    </source>
</reference>
<dbReference type="EMBL" id="CP020906">
    <property type="protein sequence ID" value="ARQ11575.1"/>
    <property type="molecule type" value="Genomic_DNA"/>
</dbReference>
<proteinExistence type="predicted"/>
<dbReference type="InterPro" id="IPR012349">
    <property type="entry name" value="Split_barrel_FMN-bd"/>
</dbReference>
<organism evidence="2 3">
    <name type="scientific">Rhizobium etli</name>
    <dbReference type="NCBI Taxonomy" id="29449"/>
    <lineage>
        <taxon>Bacteria</taxon>
        <taxon>Pseudomonadati</taxon>
        <taxon>Pseudomonadota</taxon>
        <taxon>Alphaproteobacteria</taxon>
        <taxon>Hyphomicrobiales</taxon>
        <taxon>Rhizobiaceae</taxon>
        <taxon>Rhizobium/Agrobacterium group</taxon>
        <taxon>Rhizobium</taxon>
    </lineage>
</organism>
<dbReference type="PANTHER" id="PTHR34818:SF1">
    <property type="entry name" value="PROTEIN BLI-3"/>
    <property type="match status" value="1"/>
</dbReference>
<name>A0AAN1EL53_RHIET</name>
<dbReference type="AlphaFoldDB" id="A0AAN1EL53"/>
<gene>
    <name evidence="2" type="ORF">NXC12_CH03605</name>
</gene>
<evidence type="ECO:0000259" key="1">
    <source>
        <dbReference type="Pfam" id="PF16242"/>
    </source>
</evidence>
<dbReference type="SUPFAM" id="SSF50475">
    <property type="entry name" value="FMN-binding split barrel"/>
    <property type="match status" value="1"/>
</dbReference>
<sequence length="181" mass="20227">MTFQPNSIQRKGTVMASLSEAREQPARQLWDQVNGVHAGMLGISGLDMHMQPMAPHADPTTNTIWFYTKTDADIVRAIKPGSRAHFCVIGKDHDYHACLSGVIEVRNDPSKIEEYWSSMVAAWYDGGKKDPKLTMLSLHVDDAEIWVSTGSTLKFGWEIAKANLDDDKMPDVGVKRHLQFA</sequence>
<dbReference type="InterPro" id="IPR052917">
    <property type="entry name" value="Stress-Dev_Protein"/>
</dbReference>
<dbReference type="Pfam" id="PF16242">
    <property type="entry name" value="Pyrid_ox_like"/>
    <property type="match status" value="1"/>
</dbReference>
<accession>A0AAN1EL53</accession>
<evidence type="ECO:0000313" key="3">
    <source>
        <dbReference type="Proteomes" id="UP000194159"/>
    </source>
</evidence>
<protein>
    <submittedName>
        <fullName evidence="2">FMN-binding split barrel-related protein</fullName>
    </submittedName>
</protein>
<dbReference type="Proteomes" id="UP000194159">
    <property type="component" value="Chromosome"/>
</dbReference>
<dbReference type="Gene3D" id="2.30.110.10">
    <property type="entry name" value="Electron Transport, Fmn-binding Protein, Chain A"/>
    <property type="match status" value="1"/>
</dbReference>
<dbReference type="InterPro" id="IPR038725">
    <property type="entry name" value="YdaG_split_barrel_FMN-bd"/>
</dbReference>
<evidence type="ECO:0000313" key="2">
    <source>
        <dbReference type="EMBL" id="ARQ11575.1"/>
    </source>
</evidence>
<dbReference type="PANTHER" id="PTHR34818">
    <property type="entry name" value="PROTEIN BLI-3"/>
    <property type="match status" value="1"/>
</dbReference>
<feature type="domain" description="General stress protein FMN-binding split barrel" evidence="1">
    <location>
        <begin position="26"/>
        <end position="168"/>
    </location>
</feature>